<proteinExistence type="predicted"/>
<protein>
    <submittedName>
        <fullName evidence="1">Uncharacterized protein</fullName>
    </submittedName>
</protein>
<dbReference type="EMBL" id="MFLF01000013">
    <property type="protein sequence ID" value="OGG59624.1"/>
    <property type="molecule type" value="Genomic_DNA"/>
</dbReference>
<evidence type="ECO:0000313" key="1">
    <source>
        <dbReference type="EMBL" id="OGG59624.1"/>
    </source>
</evidence>
<organism evidence="1 2">
    <name type="scientific">Candidatus Kaiserbacteria bacterium RIFCSPHIGHO2_02_FULL_50_50</name>
    <dbReference type="NCBI Taxonomy" id="1798492"/>
    <lineage>
        <taxon>Bacteria</taxon>
        <taxon>Candidatus Kaiseribacteriota</taxon>
    </lineage>
</organism>
<dbReference type="Proteomes" id="UP000178794">
    <property type="component" value="Unassembled WGS sequence"/>
</dbReference>
<dbReference type="STRING" id="1798492.A3C89_00185"/>
<evidence type="ECO:0000313" key="2">
    <source>
        <dbReference type="Proteomes" id="UP000178794"/>
    </source>
</evidence>
<reference evidence="1 2" key="1">
    <citation type="journal article" date="2016" name="Nat. Commun.">
        <title>Thousands of microbial genomes shed light on interconnected biogeochemical processes in an aquifer system.</title>
        <authorList>
            <person name="Anantharaman K."/>
            <person name="Brown C.T."/>
            <person name="Hug L.A."/>
            <person name="Sharon I."/>
            <person name="Castelle C.J."/>
            <person name="Probst A.J."/>
            <person name="Thomas B.C."/>
            <person name="Singh A."/>
            <person name="Wilkins M.J."/>
            <person name="Karaoz U."/>
            <person name="Brodie E.L."/>
            <person name="Williams K.H."/>
            <person name="Hubbard S.S."/>
            <person name="Banfield J.F."/>
        </authorList>
    </citation>
    <scope>NUCLEOTIDE SEQUENCE [LARGE SCALE GENOMIC DNA]</scope>
</reference>
<name>A0A1F6DDY5_9BACT</name>
<comment type="caution">
    <text evidence="1">The sequence shown here is derived from an EMBL/GenBank/DDBJ whole genome shotgun (WGS) entry which is preliminary data.</text>
</comment>
<dbReference type="AlphaFoldDB" id="A0A1F6DDY5"/>
<sequence>MENSSRKRLCLELSEETMTLYSEVQHVFCAILEKEIVFNAKGFHHLHYKPDGTSRTVEERIYKLKLFPLVIPVIKNATGIYEERDILIPKNRKKGSERIKAKQYALVGLVGIKNPVEIRVIILDIENSQHPIFWSVMKH</sequence>
<gene>
    <name evidence="1" type="ORF">A3C89_00185</name>
</gene>
<accession>A0A1F6DDY5</accession>